<dbReference type="OrthoDB" id="9802795at2"/>
<sequence>MNKTAYTVSQITRYIKDLIDEDEVLSNVYIKGEISNYKVHSSGHVYFTLKDDESKIKCILFKSYSSRLKFIPEDGMSVFAYGSISIYERDGQYQLYCTKLEPDGFGSLYLAYEQLKEKLAKEGLFSDEYKKPLPMFPRKIGVVTSSTGAVIRDIINVSTRRFSGIKILLYPAKVQGEGAAESIVEGIRYFNTRDDIDVIIIGRGGGSIEELWAFNEEIVVRAIFESKVPIISAVGHETDITISDFVADVRASTPSHAAEIAVPKFEELKFKITNCHEALYKSLINNIRHRVLIIESLQQRIMNYSPNNIIIQNIQYIDNLHSKIINIINKRITYEKNKSQMLCSKLDILGTNILSIRRNKFLYLVGKIDALSPLKILSRGYAFVEKEKEIIKSINDIEIDDILMLQVSDGSVKCRVEEKLEVNLWEMN</sequence>
<reference evidence="9 10" key="1">
    <citation type="submission" date="2015-09" db="EMBL/GenBank/DDBJ databases">
        <title>Draft genome sequence of a Caloramator mitchellensis, a moderate thermophile from the Great Artesian Basin of Australia.</title>
        <authorList>
            <person name="Patel B.K."/>
        </authorList>
    </citation>
    <scope>NUCLEOTIDE SEQUENCE [LARGE SCALE GENOMIC DNA]</scope>
    <source>
        <strain evidence="9 10">VF08</strain>
    </source>
</reference>
<comment type="subunit">
    <text evidence="5">Heterooligomer composed of large and small subunits.</text>
</comment>
<comment type="catalytic activity">
    <reaction evidence="5 6">
        <text>Exonucleolytic cleavage in either 5'- to 3'- or 3'- to 5'-direction to yield nucleoside 5'-phosphates.</text>
        <dbReference type="EC" id="3.1.11.6"/>
    </reaction>
</comment>
<keyword evidence="1 5" id="KW-0963">Cytoplasm</keyword>
<keyword evidence="4 5" id="KW-0269">Exonuclease</keyword>
<dbReference type="EC" id="3.1.11.6" evidence="5"/>
<dbReference type="Pfam" id="PF13742">
    <property type="entry name" value="tRNA_anti_2"/>
    <property type="match status" value="1"/>
</dbReference>
<dbReference type="EMBL" id="LKHP01000006">
    <property type="protein sequence ID" value="KRQ86829.1"/>
    <property type="molecule type" value="Genomic_DNA"/>
</dbReference>
<dbReference type="GO" id="GO:0003676">
    <property type="term" value="F:nucleic acid binding"/>
    <property type="evidence" value="ECO:0007669"/>
    <property type="project" value="InterPro"/>
</dbReference>
<dbReference type="PATRIC" id="fig|908809.3.peg.1329"/>
<dbReference type="NCBIfam" id="TIGR00237">
    <property type="entry name" value="xseA"/>
    <property type="match status" value="1"/>
</dbReference>
<evidence type="ECO:0000259" key="7">
    <source>
        <dbReference type="Pfam" id="PF02601"/>
    </source>
</evidence>
<dbReference type="InterPro" id="IPR003753">
    <property type="entry name" value="Exonuc_VII_L"/>
</dbReference>
<keyword evidence="10" id="KW-1185">Reference proteome</keyword>
<dbReference type="PANTHER" id="PTHR30008">
    <property type="entry name" value="EXODEOXYRIBONUCLEASE 7 LARGE SUBUNIT"/>
    <property type="match status" value="1"/>
</dbReference>
<dbReference type="RefSeq" id="WP_057978364.1">
    <property type="nucleotide sequence ID" value="NZ_LKHP01000006.1"/>
</dbReference>
<protein>
    <recommendedName>
        <fullName evidence="5">Exodeoxyribonuclease 7 large subunit</fullName>
        <ecNumber evidence="5">3.1.11.6</ecNumber>
    </recommendedName>
    <alternativeName>
        <fullName evidence="5">Exodeoxyribonuclease VII large subunit</fullName>
        <shortName evidence="5">Exonuclease VII large subunit</shortName>
    </alternativeName>
</protein>
<feature type="domain" description="Exonuclease VII large subunit C-terminal" evidence="7">
    <location>
        <begin position="124"/>
        <end position="415"/>
    </location>
</feature>
<proteinExistence type="inferred from homology"/>
<dbReference type="InterPro" id="IPR025824">
    <property type="entry name" value="OB-fold_nuc-bd_dom"/>
</dbReference>
<keyword evidence="3 5" id="KW-0378">Hydrolase</keyword>
<evidence type="ECO:0000256" key="1">
    <source>
        <dbReference type="ARBA" id="ARBA00022490"/>
    </source>
</evidence>
<dbReference type="GO" id="GO:0006308">
    <property type="term" value="P:DNA catabolic process"/>
    <property type="evidence" value="ECO:0007669"/>
    <property type="project" value="UniProtKB-UniRule"/>
</dbReference>
<dbReference type="PANTHER" id="PTHR30008:SF0">
    <property type="entry name" value="EXODEOXYRIBONUCLEASE 7 LARGE SUBUNIT"/>
    <property type="match status" value="1"/>
</dbReference>
<gene>
    <name evidence="5 9" type="primary">xseA</name>
    <name evidence="9" type="ORF">ABG79_01320</name>
</gene>
<dbReference type="HAMAP" id="MF_00378">
    <property type="entry name" value="Exonuc_7_L"/>
    <property type="match status" value="1"/>
</dbReference>
<dbReference type="Pfam" id="PF02601">
    <property type="entry name" value="Exonuc_VII_L"/>
    <property type="match status" value="1"/>
</dbReference>
<evidence type="ECO:0000256" key="2">
    <source>
        <dbReference type="ARBA" id="ARBA00022722"/>
    </source>
</evidence>
<evidence type="ECO:0000256" key="5">
    <source>
        <dbReference type="HAMAP-Rule" id="MF_00378"/>
    </source>
</evidence>
<accession>A0A0R3JWV3</accession>
<keyword evidence="2 5" id="KW-0540">Nuclease</keyword>
<name>A0A0R3JWV3_CALMK</name>
<evidence type="ECO:0000256" key="3">
    <source>
        <dbReference type="ARBA" id="ARBA00022801"/>
    </source>
</evidence>
<dbReference type="Proteomes" id="UP000052015">
    <property type="component" value="Unassembled WGS sequence"/>
</dbReference>
<evidence type="ECO:0000313" key="10">
    <source>
        <dbReference type="Proteomes" id="UP000052015"/>
    </source>
</evidence>
<evidence type="ECO:0000256" key="4">
    <source>
        <dbReference type="ARBA" id="ARBA00022839"/>
    </source>
</evidence>
<dbReference type="GO" id="GO:0008855">
    <property type="term" value="F:exodeoxyribonuclease VII activity"/>
    <property type="evidence" value="ECO:0007669"/>
    <property type="project" value="UniProtKB-UniRule"/>
</dbReference>
<comment type="similarity">
    <text evidence="5 6">Belongs to the XseA family.</text>
</comment>
<evidence type="ECO:0000313" key="9">
    <source>
        <dbReference type="EMBL" id="KRQ86829.1"/>
    </source>
</evidence>
<feature type="domain" description="OB-fold nucleic acid binding" evidence="8">
    <location>
        <begin position="6"/>
        <end position="100"/>
    </location>
</feature>
<dbReference type="GO" id="GO:0005737">
    <property type="term" value="C:cytoplasm"/>
    <property type="evidence" value="ECO:0007669"/>
    <property type="project" value="UniProtKB-SubCell"/>
</dbReference>
<organism evidence="9 10">
    <name type="scientific">Caloramator mitchellensis</name>
    <dbReference type="NCBI Taxonomy" id="908809"/>
    <lineage>
        <taxon>Bacteria</taxon>
        <taxon>Bacillati</taxon>
        <taxon>Bacillota</taxon>
        <taxon>Clostridia</taxon>
        <taxon>Eubacteriales</taxon>
        <taxon>Clostridiaceae</taxon>
        <taxon>Caloramator</taxon>
    </lineage>
</organism>
<dbReference type="AlphaFoldDB" id="A0A0R3JWV3"/>
<dbReference type="InterPro" id="IPR020579">
    <property type="entry name" value="Exonuc_VII_lsu_C"/>
</dbReference>
<dbReference type="CDD" id="cd04489">
    <property type="entry name" value="ExoVII_LU_OBF"/>
    <property type="match status" value="1"/>
</dbReference>
<dbReference type="STRING" id="908809.ABG79_01320"/>
<evidence type="ECO:0000259" key="8">
    <source>
        <dbReference type="Pfam" id="PF13742"/>
    </source>
</evidence>
<dbReference type="GO" id="GO:0009318">
    <property type="term" value="C:exodeoxyribonuclease VII complex"/>
    <property type="evidence" value="ECO:0007669"/>
    <property type="project" value="UniProtKB-UniRule"/>
</dbReference>
<comment type="caution">
    <text evidence="9">The sequence shown here is derived from an EMBL/GenBank/DDBJ whole genome shotgun (WGS) entry which is preliminary data.</text>
</comment>
<comment type="function">
    <text evidence="5">Bidirectionally degrades single-stranded DNA into large acid-insoluble oligonucleotides, which are then degraded further into small acid-soluble oligonucleotides.</text>
</comment>
<evidence type="ECO:0000256" key="6">
    <source>
        <dbReference type="RuleBase" id="RU004355"/>
    </source>
</evidence>
<comment type="subcellular location">
    <subcellularLocation>
        <location evidence="5 6">Cytoplasm</location>
    </subcellularLocation>
</comment>